<dbReference type="EMBL" id="JACHNZ010000042">
    <property type="protein sequence ID" value="MBB4633374.1"/>
    <property type="molecule type" value="Genomic_DNA"/>
</dbReference>
<dbReference type="Proteomes" id="UP000566324">
    <property type="component" value="Unassembled WGS sequence"/>
</dbReference>
<organism evidence="6 7">
    <name type="scientific">Sphingosinicella soli</name>
    <dbReference type="NCBI Taxonomy" id="333708"/>
    <lineage>
        <taxon>Bacteria</taxon>
        <taxon>Pseudomonadati</taxon>
        <taxon>Pseudomonadota</taxon>
        <taxon>Alphaproteobacteria</taxon>
        <taxon>Sphingomonadales</taxon>
        <taxon>Sphingosinicellaceae</taxon>
        <taxon>Sphingosinicella</taxon>
    </lineage>
</organism>
<keyword evidence="2 6" id="KW-0238">DNA-binding</keyword>
<reference evidence="6 7" key="1">
    <citation type="submission" date="2020-08" db="EMBL/GenBank/DDBJ databases">
        <title>Genomic Encyclopedia of Type Strains, Phase IV (KMG-IV): sequencing the most valuable type-strain genomes for metagenomic binning, comparative biology and taxonomic classification.</title>
        <authorList>
            <person name="Goeker M."/>
        </authorList>
    </citation>
    <scope>NUCLEOTIDE SEQUENCE [LARGE SCALE GENOMIC DNA]</scope>
    <source>
        <strain evidence="6 7">DSM 17328</strain>
    </source>
</reference>
<dbReference type="InterPro" id="IPR000835">
    <property type="entry name" value="HTH_MarR-typ"/>
</dbReference>
<evidence type="ECO:0000256" key="2">
    <source>
        <dbReference type="ARBA" id="ARBA00023125"/>
    </source>
</evidence>
<evidence type="ECO:0000313" key="7">
    <source>
        <dbReference type="Proteomes" id="UP000566324"/>
    </source>
</evidence>
<dbReference type="PANTHER" id="PTHR42756:SF1">
    <property type="entry name" value="TRANSCRIPTIONAL REPRESSOR OF EMRAB OPERON"/>
    <property type="match status" value="1"/>
</dbReference>
<name>A0A7W7B3S2_9SPHN</name>
<dbReference type="AlphaFoldDB" id="A0A7W7B3S2"/>
<gene>
    <name evidence="6" type="ORF">GGQ98_003012</name>
</gene>
<keyword evidence="3" id="KW-0804">Transcription</keyword>
<proteinExistence type="predicted"/>
<accession>A0A7W7B3S2</accession>
<evidence type="ECO:0000256" key="4">
    <source>
        <dbReference type="SAM" id="MobiDB-lite"/>
    </source>
</evidence>
<dbReference type="InterPro" id="IPR036390">
    <property type="entry name" value="WH_DNA-bd_sf"/>
</dbReference>
<dbReference type="GO" id="GO:0003677">
    <property type="term" value="F:DNA binding"/>
    <property type="evidence" value="ECO:0007669"/>
    <property type="project" value="UniProtKB-KW"/>
</dbReference>
<dbReference type="Gene3D" id="1.10.10.10">
    <property type="entry name" value="Winged helix-like DNA-binding domain superfamily/Winged helix DNA-binding domain"/>
    <property type="match status" value="1"/>
</dbReference>
<dbReference type="SUPFAM" id="SSF46785">
    <property type="entry name" value="Winged helix' DNA-binding domain"/>
    <property type="match status" value="1"/>
</dbReference>
<protein>
    <submittedName>
        <fullName evidence="6">DNA-binding MarR family transcriptional regulator</fullName>
    </submittedName>
</protein>
<dbReference type="PANTHER" id="PTHR42756">
    <property type="entry name" value="TRANSCRIPTIONAL REGULATOR, MARR"/>
    <property type="match status" value="1"/>
</dbReference>
<evidence type="ECO:0000313" key="6">
    <source>
        <dbReference type="EMBL" id="MBB4633374.1"/>
    </source>
</evidence>
<keyword evidence="7" id="KW-1185">Reference proteome</keyword>
<dbReference type="RefSeq" id="WP_184070930.1">
    <property type="nucleotide sequence ID" value="NZ_JACHNZ010000042.1"/>
</dbReference>
<dbReference type="Pfam" id="PF13463">
    <property type="entry name" value="HTH_27"/>
    <property type="match status" value="1"/>
</dbReference>
<evidence type="ECO:0000256" key="3">
    <source>
        <dbReference type="ARBA" id="ARBA00023163"/>
    </source>
</evidence>
<keyword evidence="1" id="KW-0805">Transcription regulation</keyword>
<evidence type="ECO:0000259" key="5">
    <source>
        <dbReference type="PROSITE" id="PS50995"/>
    </source>
</evidence>
<feature type="domain" description="HTH marR-type" evidence="5">
    <location>
        <begin position="28"/>
        <end position="160"/>
    </location>
</feature>
<dbReference type="GO" id="GO:0003700">
    <property type="term" value="F:DNA-binding transcription factor activity"/>
    <property type="evidence" value="ECO:0007669"/>
    <property type="project" value="InterPro"/>
</dbReference>
<dbReference type="PROSITE" id="PS50995">
    <property type="entry name" value="HTH_MARR_2"/>
    <property type="match status" value="1"/>
</dbReference>
<comment type="caution">
    <text evidence="6">The sequence shown here is derived from an EMBL/GenBank/DDBJ whole genome shotgun (WGS) entry which is preliminary data.</text>
</comment>
<feature type="region of interest" description="Disordered" evidence="4">
    <location>
        <begin position="1"/>
        <end position="27"/>
    </location>
</feature>
<dbReference type="SMART" id="SM00347">
    <property type="entry name" value="HTH_MARR"/>
    <property type="match status" value="1"/>
</dbReference>
<sequence>MDELRVGVESAQVESGSHNQRPRRLPPEQSLAFQVRRAHLAFSRLLESRLARHRLKVGYWYYLRALGMKDCVTQRHLSDATNVTETTTVALLRGMAHDGLILRTKDTVDRRQTIVSLTPHGREIEQLISPYASQLNRIATTGIRQQDLDICFAVLSRMSENLEVAIESTGDEVGD</sequence>
<evidence type="ECO:0000256" key="1">
    <source>
        <dbReference type="ARBA" id="ARBA00023015"/>
    </source>
</evidence>
<dbReference type="InterPro" id="IPR036388">
    <property type="entry name" value="WH-like_DNA-bd_sf"/>
</dbReference>